<evidence type="ECO:0000256" key="1">
    <source>
        <dbReference type="ARBA" id="ARBA00003394"/>
    </source>
</evidence>
<organism evidence="12 13">
    <name type="scientific">Pseudooceanicola pacificus</name>
    <dbReference type="NCBI Taxonomy" id="2676438"/>
    <lineage>
        <taxon>Bacteria</taxon>
        <taxon>Pseudomonadati</taxon>
        <taxon>Pseudomonadota</taxon>
        <taxon>Alphaproteobacteria</taxon>
        <taxon>Rhodobacterales</taxon>
        <taxon>Paracoccaceae</taxon>
        <taxon>Pseudooceanicola</taxon>
    </lineage>
</organism>
<dbReference type="GO" id="GO:0009245">
    <property type="term" value="P:lipid A biosynthetic process"/>
    <property type="evidence" value="ECO:0007669"/>
    <property type="project" value="TreeGrafter"/>
</dbReference>
<dbReference type="Pfam" id="PF04413">
    <property type="entry name" value="Glycos_transf_N"/>
    <property type="match status" value="1"/>
</dbReference>
<dbReference type="InterPro" id="IPR007507">
    <property type="entry name" value="Glycos_transf_N"/>
</dbReference>
<sequence>MSAALRPDPGPPPPFYRFYRLVARAIAPLAYSRVRHKLARQGTPADRIPERMGHATLARPAGRLIWFHAASVGESVSALALIGRILALRPEISALITTGTGTSAQVMARRMPEGCLHQFAPLDTAPALRRFLAHWRPDAVVLIESELWPQMVAEAHASGAPLALLNARMSRGSLRNWAKFPDTARWLLRHFSLIRTQDQTTAEGLRALGADTTMLAQGPNLKAMSAPLPVDAAMLKEMHREYADGPLWLAASTHPGEEDAVLSAHAAARARHPGLRLILAPRHPERGEEVAAMARIQGLTTRRRGAGEDPGGAEVYVADTMGEMGLWYALAPVLFLGASFGMQGGHNLYEPARAGAAVLHGPNHANFAQAYADFDDRGAALEVRDGAALGRALADLLDDPGRMADIGRRAERLATAQEERLDGLARSVLDTLLD</sequence>
<keyword evidence="13" id="KW-1185">Reference proteome</keyword>
<proteinExistence type="inferred from homology"/>
<evidence type="ECO:0000256" key="6">
    <source>
        <dbReference type="ARBA" id="ARBA00031445"/>
    </source>
</evidence>
<dbReference type="GO" id="GO:0009244">
    <property type="term" value="P:lipopolysaccharide core region biosynthetic process"/>
    <property type="evidence" value="ECO:0007669"/>
    <property type="project" value="UniProtKB-UniRule"/>
</dbReference>
<dbReference type="InterPro" id="IPR039901">
    <property type="entry name" value="Kdotransferase"/>
</dbReference>
<evidence type="ECO:0000256" key="9">
    <source>
        <dbReference type="PIRSR" id="PIRSR639901-2"/>
    </source>
</evidence>
<name>A0A844W7Z0_9RHOB</name>
<comment type="catalytic activity">
    <reaction evidence="7 10">
        <text>lipid IVA (E. coli) + CMP-3-deoxy-beta-D-manno-octulosonate = alpha-Kdo-(2-&gt;6)-lipid IVA (E. coli) + CMP + H(+)</text>
        <dbReference type="Rhea" id="RHEA:28066"/>
        <dbReference type="ChEBI" id="CHEBI:15378"/>
        <dbReference type="ChEBI" id="CHEBI:58603"/>
        <dbReference type="ChEBI" id="CHEBI:60364"/>
        <dbReference type="ChEBI" id="CHEBI:60377"/>
        <dbReference type="ChEBI" id="CHEBI:85987"/>
        <dbReference type="EC" id="2.4.99.12"/>
    </reaction>
</comment>
<dbReference type="EMBL" id="WNXQ01000007">
    <property type="protein sequence ID" value="MWB78914.1"/>
    <property type="molecule type" value="Genomic_DNA"/>
</dbReference>
<comment type="similarity">
    <text evidence="10">Belongs to the glycosyltransferase group 1 family.</text>
</comment>
<dbReference type="InterPro" id="IPR038107">
    <property type="entry name" value="Glycos_transf_N_sf"/>
</dbReference>
<evidence type="ECO:0000313" key="13">
    <source>
        <dbReference type="Proteomes" id="UP000443843"/>
    </source>
</evidence>
<dbReference type="PANTHER" id="PTHR42755">
    <property type="entry name" value="3-DEOXY-MANNO-OCTULOSONATE CYTIDYLYLTRANSFERASE"/>
    <property type="match status" value="1"/>
</dbReference>
<comment type="pathway">
    <text evidence="2 10">Bacterial outer membrane biogenesis; LPS core biosynthesis.</text>
</comment>
<comment type="caution">
    <text evidence="12">The sequence shown here is derived from an EMBL/GenBank/DDBJ whole genome shotgun (WGS) entry which is preliminary data.</text>
</comment>
<evidence type="ECO:0000256" key="7">
    <source>
        <dbReference type="ARBA" id="ARBA00049183"/>
    </source>
</evidence>
<dbReference type="GO" id="GO:0005886">
    <property type="term" value="C:plasma membrane"/>
    <property type="evidence" value="ECO:0007669"/>
    <property type="project" value="UniProtKB-SubCell"/>
</dbReference>
<comment type="function">
    <text evidence="1 10">Involved in lipopolysaccharide (LPS) biosynthesis. Catalyzes the transfer of 3-deoxy-D-manno-octulosonate (Kdo) residue(s) from CMP-Kdo to lipid IV(A), the tetraacyldisaccharide-1,4'-bisphosphate precursor of lipid A.</text>
</comment>
<evidence type="ECO:0000256" key="5">
    <source>
        <dbReference type="ARBA" id="ARBA00022679"/>
    </source>
</evidence>
<dbReference type="Gene3D" id="3.40.50.2000">
    <property type="entry name" value="Glycogen Phosphorylase B"/>
    <property type="match status" value="1"/>
</dbReference>
<comment type="subcellular location">
    <subcellularLocation>
        <location evidence="10">Cell membrane</location>
    </subcellularLocation>
</comment>
<evidence type="ECO:0000259" key="11">
    <source>
        <dbReference type="Pfam" id="PF04413"/>
    </source>
</evidence>
<evidence type="ECO:0000256" key="8">
    <source>
        <dbReference type="PIRSR" id="PIRSR639901-1"/>
    </source>
</evidence>
<dbReference type="AlphaFoldDB" id="A0A844W7Z0"/>
<dbReference type="UniPathway" id="UPA00958"/>
<dbReference type="Proteomes" id="UP000443843">
    <property type="component" value="Unassembled WGS sequence"/>
</dbReference>
<protein>
    <recommendedName>
        <fullName evidence="4 10">3-deoxy-D-manno-octulosonic acid transferase</fullName>
        <shortName evidence="10">Kdo transferase</shortName>
        <ecNumber evidence="3 10">2.4.99.12</ecNumber>
    </recommendedName>
    <alternativeName>
        <fullName evidence="6 10">Lipid IV(A) 3-deoxy-D-manno-octulosonic acid transferase</fullName>
    </alternativeName>
</protein>
<dbReference type="EC" id="2.4.99.12" evidence="3 10"/>
<feature type="domain" description="3-deoxy-D-manno-octulosonic-acid transferase N-terminal" evidence="11">
    <location>
        <begin position="47"/>
        <end position="223"/>
    </location>
</feature>
<keyword evidence="10" id="KW-0448">Lipopolysaccharide biosynthesis</keyword>
<dbReference type="RefSeq" id="WP_160383126.1">
    <property type="nucleotide sequence ID" value="NZ_WNXQ01000007.1"/>
</dbReference>
<dbReference type="SUPFAM" id="SSF53756">
    <property type="entry name" value="UDP-Glycosyltransferase/glycogen phosphorylase"/>
    <property type="match status" value="1"/>
</dbReference>
<reference evidence="12 13" key="1">
    <citation type="submission" date="2019-11" db="EMBL/GenBank/DDBJ databases">
        <title>Pseudooceanicola pacifica sp. nov., isolated from deep-sea sediment of the Pacific Ocean.</title>
        <authorList>
            <person name="Lyu L."/>
        </authorList>
    </citation>
    <scope>NUCLEOTIDE SEQUENCE [LARGE SCALE GENOMIC DNA]</scope>
    <source>
        <strain evidence="12 13">216_PA32_1</strain>
    </source>
</reference>
<keyword evidence="5 10" id="KW-0808">Transferase</keyword>
<evidence type="ECO:0000313" key="12">
    <source>
        <dbReference type="EMBL" id="MWB78914.1"/>
    </source>
</evidence>
<dbReference type="GO" id="GO:0043842">
    <property type="term" value="F:Kdo transferase activity"/>
    <property type="evidence" value="ECO:0007669"/>
    <property type="project" value="UniProtKB-EC"/>
</dbReference>
<dbReference type="Gene3D" id="3.40.50.11720">
    <property type="entry name" value="3-Deoxy-D-manno-octulosonic-acid transferase, N-terminal domain"/>
    <property type="match status" value="1"/>
</dbReference>
<feature type="active site" description="Proton acceptor" evidence="8">
    <location>
        <position position="74"/>
    </location>
</feature>
<dbReference type="PANTHER" id="PTHR42755:SF1">
    <property type="entry name" value="3-DEOXY-D-MANNO-OCTULOSONIC ACID TRANSFERASE, MITOCHONDRIAL-RELATED"/>
    <property type="match status" value="1"/>
</dbReference>
<keyword evidence="10" id="KW-0472">Membrane</keyword>
<evidence type="ECO:0000256" key="3">
    <source>
        <dbReference type="ARBA" id="ARBA00012621"/>
    </source>
</evidence>
<feature type="site" description="Transition state stabilizer" evidence="9">
    <location>
        <position position="222"/>
    </location>
</feature>
<evidence type="ECO:0000256" key="4">
    <source>
        <dbReference type="ARBA" id="ARBA00019077"/>
    </source>
</evidence>
<evidence type="ECO:0000256" key="10">
    <source>
        <dbReference type="RuleBase" id="RU365103"/>
    </source>
</evidence>
<accession>A0A844W7Z0</accession>
<feature type="site" description="Transition state stabilizer" evidence="9">
    <location>
        <position position="144"/>
    </location>
</feature>
<evidence type="ECO:0000256" key="2">
    <source>
        <dbReference type="ARBA" id="ARBA00004713"/>
    </source>
</evidence>
<gene>
    <name evidence="12" type="ORF">GLS40_12815</name>
</gene>
<keyword evidence="10" id="KW-1003">Cell membrane</keyword>